<evidence type="ECO:0000259" key="1">
    <source>
        <dbReference type="Pfam" id="PF04149"/>
    </source>
</evidence>
<dbReference type="EMBL" id="MSIE01000044">
    <property type="protein sequence ID" value="OLF15172.1"/>
    <property type="molecule type" value="Genomic_DNA"/>
</dbReference>
<gene>
    <name evidence="2" type="ORF">BU204_23190</name>
</gene>
<accession>A0A1Q8CLD4</accession>
<dbReference type="InterPro" id="IPR007278">
    <property type="entry name" value="DUF397"/>
</dbReference>
<evidence type="ECO:0000313" key="3">
    <source>
        <dbReference type="Proteomes" id="UP000185596"/>
    </source>
</evidence>
<proteinExistence type="predicted"/>
<dbReference type="AlphaFoldDB" id="A0A1Q8CLD4"/>
<organism evidence="2 3">
    <name type="scientific">Actinophytocola xanthii</name>
    <dbReference type="NCBI Taxonomy" id="1912961"/>
    <lineage>
        <taxon>Bacteria</taxon>
        <taxon>Bacillati</taxon>
        <taxon>Actinomycetota</taxon>
        <taxon>Actinomycetes</taxon>
        <taxon>Pseudonocardiales</taxon>
        <taxon>Pseudonocardiaceae</taxon>
    </lineage>
</organism>
<keyword evidence="3" id="KW-1185">Reference proteome</keyword>
<comment type="caution">
    <text evidence="2">The sequence shown here is derived from an EMBL/GenBank/DDBJ whole genome shotgun (WGS) entry which is preliminary data.</text>
</comment>
<name>A0A1Q8CLD4_9PSEU</name>
<reference evidence="2 3" key="1">
    <citation type="submission" date="2016-12" db="EMBL/GenBank/DDBJ databases">
        <title>The draft genome sequence of Actinophytocola sp. 11-183.</title>
        <authorList>
            <person name="Wang W."/>
            <person name="Yuan L."/>
        </authorList>
    </citation>
    <scope>NUCLEOTIDE SEQUENCE [LARGE SCALE GENOMIC DNA]</scope>
    <source>
        <strain evidence="2 3">11-183</strain>
    </source>
</reference>
<dbReference type="Pfam" id="PF04149">
    <property type="entry name" value="DUF397"/>
    <property type="match status" value="1"/>
</dbReference>
<feature type="domain" description="DUF397" evidence="1">
    <location>
        <begin position="10"/>
        <end position="59"/>
    </location>
</feature>
<dbReference type="Proteomes" id="UP000185596">
    <property type="component" value="Unassembled WGS sequence"/>
</dbReference>
<dbReference type="RefSeq" id="WP_075127841.1">
    <property type="nucleotide sequence ID" value="NZ_MSIE01000044.1"/>
</dbReference>
<sequence>MPYLLSSNTGWRRARASIPFNDCVEVRADRQRVRVRDSKEKPGAELRFYPTSWAAFVRRLGHGR</sequence>
<protein>
    <recommendedName>
        <fullName evidence="1">DUF397 domain-containing protein</fullName>
    </recommendedName>
</protein>
<evidence type="ECO:0000313" key="2">
    <source>
        <dbReference type="EMBL" id="OLF15172.1"/>
    </source>
</evidence>
<dbReference type="STRING" id="1912961.BU204_23190"/>